<feature type="region of interest" description="Disordered" evidence="1">
    <location>
        <begin position="1"/>
        <end position="30"/>
    </location>
</feature>
<dbReference type="Gene3D" id="3.40.50.2300">
    <property type="match status" value="1"/>
</dbReference>
<feature type="compositionally biased region" description="Low complexity" evidence="1">
    <location>
        <begin position="12"/>
        <end position="26"/>
    </location>
</feature>
<name>A0A506U1G0_9HYPH</name>
<proteinExistence type="predicted"/>
<keyword evidence="2" id="KW-0472">Membrane</keyword>
<keyword evidence="2" id="KW-0812">Transmembrane</keyword>
<comment type="caution">
    <text evidence="3">The sequence shown here is derived from an EMBL/GenBank/DDBJ whole genome shotgun (WGS) entry which is preliminary data.</text>
</comment>
<accession>A0A506U1G0</accession>
<organism evidence="3 4">
    <name type="scientific">Pararhizobium mangrovi</name>
    <dbReference type="NCBI Taxonomy" id="2590452"/>
    <lineage>
        <taxon>Bacteria</taxon>
        <taxon>Pseudomonadati</taxon>
        <taxon>Pseudomonadota</taxon>
        <taxon>Alphaproteobacteria</taxon>
        <taxon>Hyphomicrobiales</taxon>
        <taxon>Rhizobiaceae</taxon>
        <taxon>Rhizobium/Agrobacterium group</taxon>
        <taxon>Pararhizobium</taxon>
    </lineage>
</organism>
<dbReference type="InterPro" id="IPR011006">
    <property type="entry name" value="CheY-like_superfamily"/>
</dbReference>
<reference evidence="3 4" key="1">
    <citation type="submission" date="2019-06" db="EMBL/GenBank/DDBJ databases">
        <authorList>
            <person name="Li M."/>
        </authorList>
    </citation>
    <scope>NUCLEOTIDE SEQUENCE [LARGE SCALE GENOMIC DNA]</scope>
    <source>
        <strain evidence="3 4">BGMRC6574</strain>
    </source>
</reference>
<feature type="transmembrane region" description="Helical" evidence="2">
    <location>
        <begin position="140"/>
        <end position="160"/>
    </location>
</feature>
<gene>
    <name evidence="3" type="ORF">FJU11_10000</name>
</gene>
<dbReference type="AlphaFoldDB" id="A0A506U1G0"/>
<dbReference type="EMBL" id="VHLH01000016">
    <property type="protein sequence ID" value="TPW28183.1"/>
    <property type="molecule type" value="Genomic_DNA"/>
</dbReference>
<evidence type="ECO:0000313" key="3">
    <source>
        <dbReference type="EMBL" id="TPW28183.1"/>
    </source>
</evidence>
<sequence>MRTVRTERLSTPARATPGAAGPPNAKGEPKGRVLIAMDRRLIREALAYELRKRFGESCVLAVQDDQAREPTGGDEPSVIILDCCDGDGDADAQATIQRTAHDFPTARILVLCEPETLASLPVWLSGEIGGCFTSNDPLELLMAAVGVLMAGGVFFPAPLVRRLLTPR</sequence>
<dbReference type="RefSeq" id="WP_141166908.1">
    <property type="nucleotide sequence ID" value="NZ_VHLH01000016.1"/>
</dbReference>
<protein>
    <submittedName>
        <fullName evidence="3">Response regulator transcription factor</fullName>
    </submittedName>
</protein>
<dbReference type="Proteomes" id="UP000320314">
    <property type="component" value="Unassembled WGS sequence"/>
</dbReference>
<evidence type="ECO:0000256" key="2">
    <source>
        <dbReference type="SAM" id="Phobius"/>
    </source>
</evidence>
<keyword evidence="4" id="KW-1185">Reference proteome</keyword>
<dbReference type="SUPFAM" id="SSF52172">
    <property type="entry name" value="CheY-like"/>
    <property type="match status" value="1"/>
</dbReference>
<evidence type="ECO:0000313" key="4">
    <source>
        <dbReference type="Proteomes" id="UP000320314"/>
    </source>
</evidence>
<evidence type="ECO:0000256" key="1">
    <source>
        <dbReference type="SAM" id="MobiDB-lite"/>
    </source>
</evidence>
<dbReference type="OrthoDB" id="7272316at2"/>
<keyword evidence="2" id="KW-1133">Transmembrane helix</keyword>